<reference evidence="1 2" key="1">
    <citation type="submission" date="2019-03" db="EMBL/GenBank/DDBJ databases">
        <title>Single cell metagenomics reveals metabolic interactions within the superorganism composed of flagellate Streblomastix strix and complex community of Bacteroidetes bacteria on its surface.</title>
        <authorList>
            <person name="Treitli S.C."/>
            <person name="Kolisko M."/>
            <person name="Husnik F."/>
            <person name="Keeling P."/>
            <person name="Hampl V."/>
        </authorList>
    </citation>
    <scope>NUCLEOTIDE SEQUENCE [LARGE SCALE GENOMIC DNA]</scope>
    <source>
        <strain evidence="1">ST1C</strain>
    </source>
</reference>
<sequence length="94" mass="10874">MIPAEIKGTSLKYSVIREKTDKIDLRLQPETKPGLHSHKLPKTRDQTVSTRATFFSCLKRIDNILGRSIRNYNQRALSWREDITIPAKRGQILL</sequence>
<dbReference type="Proteomes" id="UP000324800">
    <property type="component" value="Unassembled WGS sequence"/>
</dbReference>
<dbReference type="AlphaFoldDB" id="A0A5J4VDR8"/>
<comment type="caution">
    <text evidence="1">The sequence shown here is derived from an EMBL/GenBank/DDBJ whole genome shotgun (WGS) entry which is preliminary data.</text>
</comment>
<accession>A0A5J4VDR8</accession>
<name>A0A5J4VDR8_9EUKA</name>
<dbReference type="EMBL" id="SNRW01007790">
    <property type="protein sequence ID" value="KAA6380625.1"/>
    <property type="molecule type" value="Genomic_DNA"/>
</dbReference>
<organism evidence="1 2">
    <name type="scientific">Streblomastix strix</name>
    <dbReference type="NCBI Taxonomy" id="222440"/>
    <lineage>
        <taxon>Eukaryota</taxon>
        <taxon>Metamonada</taxon>
        <taxon>Preaxostyla</taxon>
        <taxon>Oxymonadida</taxon>
        <taxon>Streblomastigidae</taxon>
        <taxon>Streblomastix</taxon>
    </lineage>
</organism>
<evidence type="ECO:0000313" key="2">
    <source>
        <dbReference type="Proteomes" id="UP000324800"/>
    </source>
</evidence>
<protein>
    <submittedName>
        <fullName evidence="1">Uncharacterized protein</fullName>
    </submittedName>
</protein>
<gene>
    <name evidence="1" type="ORF">EZS28_023845</name>
</gene>
<proteinExistence type="predicted"/>
<evidence type="ECO:0000313" key="1">
    <source>
        <dbReference type="EMBL" id="KAA6380625.1"/>
    </source>
</evidence>